<name>A0A6J5LL72_9CAUD</name>
<feature type="coiled-coil region" evidence="1">
    <location>
        <begin position="40"/>
        <end position="67"/>
    </location>
</feature>
<evidence type="ECO:0000313" key="2">
    <source>
        <dbReference type="EMBL" id="CAB4133857.1"/>
    </source>
</evidence>
<reference evidence="2" key="1">
    <citation type="submission" date="2020-04" db="EMBL/GenBank/DDBJ databases">
        <authorList>
            <person name="Chiriac C."/>
            <person name="Salcher M."/>
            <person name="Ghai R."/>
            <person name="Kavagutti S V."/>
        </authorList>
    </citation>
    <scope>NUCLEOTIDE SEQUENCE</scope>
</reference>
<gene>
    <name evidence="2" type="ORF">UFOVP264_44</name>
</gene>
<keyword evidence="1" id="KW-0175">Coiled coil</keyword>
<dbReference type="EMBL" id="LR796277">
    <property type="protein sequence ID" value="CAB4133857.1"/>
    <property type="molecule type" value="Genomic_DNA"/>
</dbReference>
<organism evidence="2">
    <name type="scientific">uncultured Caudovirales phage</name>
    <dbReference type="NCBI Taxonomy" id="2100421"/>
    <lineage>
        <taxon>Viruses</taxon>
        <taxon>Duplodnaviria</taxon>
        <taxon>Heunggongvirae</taxon>
        <taxon>Uroviricota</taxon>
        <taxon>Caudoviricetes</taxon>
        <taxon>Peduoviridae</taxon>
        <taxon>Maltschvirus</taxon>
        <taxon>Maltschvirus maltsch</taxon>
    </lineage>
</organism>
<sequence length="76" mass="9369">MKIDQHPTAKRLIREARKERNIEAENYYTDLLQVHKEKLISDRKQELEQLKKRIRYLEQELDGMGVRDYEFMIYGR</sequence>
<protein>
    <submittedName>
        <fullName evidence="2">Uncharacterized protein</fullName>
    </submittedName>
</protein>
<evidence type="ECO:0000256" key="1">
    <source>
        <dbReference type="SAM" id="Coils"/>
    </source>
</evidence>
<accession>A0A6J5LL72</accession>
<proteinExistence type="predicted"/>